<dbReference type="Pfam" id="PF20150">
    <property type="entry name" value="2EXR"/>
    <property type="match status" value="1"/>
</dbReference>
<feature type="compositionally biased region" description="Polar residues" evidence="1">
    <location>
        <begin position="1"/>
        <end position="11"/>
    </location>
</feature>
<evidence type="ECO:0000256" key="1">
    <source>
        <dbReference type="SAM" id="MobiDB-lite"/>
    </source>
</evidence>
<evidence type="ECO:0000259" key="2">
    <source>
        <dbReference type="Pfam" id="PF20150"/>
    </source>
</evidence>
<proteinExistence type="predicted"/>
<dbReference type="EMBL" id="JAFJYH010000014">
    <property type="protein sequence ID" value="KAG4425049.1"/>
    <property type="molecule type" value="Genomic_DNA"/>
</dbReference>
<feature type="region of interest" description="Disordered" evidence="1">
    <location>
        <begin position="1"/>
        <end position="26"/>
    </location>
</feature>
<dbReference type="InterPro" id="IPR045518">
    <property type="entry name" value="2EXR"/>
</dbReference>
<dbReference type="Proteomes" id="UP000664132">
    <property type="component" value="Unassembled WGS sequence"/>
</dbReference>
<sequence length="361" mass="41718">MPAALSQSNAASKRRDTEPPEQHSFCPTQKAWTDYMTASAQTSKFESASFPSLPFELREQIWLYTLPPRLIYLHPHEVYPPSTDDAEFLEHQDSLLSDHASRTASILFNYSVYSQGTTPAEAFALYAKEAIASLEMKKNSQPDSTPGEWDLKDFNNESPEPPAALNVCRESRQVAIRKGYVLAFKPVCLKMKGKKSERKGIWVDFERDTIMFNTIRQHELPQPRVELYDFLRLLMEFDPEDAALIKNLALRGDLISVMETLRACGQWVTNGEISEWQRFSGYRNLKHIWVDDEFHYDSHERYRPHSQTGTPSPLFKGNERAIEDFLKARLVRSDRYANLPVWPWGIPSFKVVRGVAWKDYF</sequence>
<feature type="domain" description="2EXR" evidence="2">
    <location>
        <begin position="49"/>
        <end position="210"/>
    </location>
</feature>
<organism evidence="3 4">
    <name type="scientific">Cadophora malorum</name>
    <dbReference type="NCBI Taxonomy" id="108018"/>
    <lineage>
        <taxon>Eukaryota</taxon>
        <taxon>Fungi</taxon>
        <taxon>Dikarya</taxon>
        <taxon>Ascomycota</taxon>
        <taxon>Pezizomycotina</taxon>
        <taxon>Leotiomycetes</taxon>
        <taxon>Helotiales</taxon>
        <taxon>Ploettnerulaceae</taxon>
        <taxon>Cadophora</taxon>
    </lineage>
</organism>
<dbReference type="PANTHER" id="PTHR35910">
    <property type="entry name" value="2EXR DOMAIN-CONTAINING PROTEIN"/>
    <property type="match status" value="1"/>
</dbReference>
<dbReference type="OrthoDB" id="3513892at2759"/>
<dbReference type="PANTHER" id="PTHR35910:SF6">
    <property type="entry name" value="2EXR DOMAIN-CONTAINING PROTEIN"/>
    <property type="match status" value="1"/>
</dbReference>
<accession>A0A8H8BVC6</accession>
<evidence type="ECO:0000313" key="4">
    <source>
        <dbReference type="Proteomes" id="UP000664132"/>
    </source>
</evidence>
<keyword evidence="4" id="KW-1185">Reference proteome</keyword>
<protein>
    <recommendedName>
        <fullName evidence="2">2EXR domain-containing protein</fullName>
    </recommendedName>
</protein>
<name>A0A8H8BVC6_9HELO</name>
<dbReference type="AlphaFoldDB" id="A0A8H8BVC6"/>
<reference evidence="3" key="1">
    <citation type="submission" date="2021-02" db="EMBL/GenBank/DDBJ databases">
        <title>Genome sequence Cadophora malorum strain M34.</title>
        <authorList>
            <person name="Stefanovic E."/>
            <person name="Vu D."/>
            <person name="Scully C."/>
            <person name="Dijksterhuis J."/>
            <person name="Roader J."/>
            <person name="Houbraken J."/>
        </authorList>
    </citation>
    <scope>NUCLEOTIDE SEQUENCE</scope>
    <source>
        <strain evidence="3">M34</strain>
    </source>
</reference>
<gene>
    <name evidence="3" type="ORF">IFR04_001819</name>
</gene>
<evidence type="ECO:0000313" key="3">
    <source>
        <dbReference type="EMBL" id="KAG4425049.1"/>
    </source>
</evidence>
<comment type="caution">
    <text evidence="3">The sequence shown here is derived from an EMBL/GenBank/DDBJ whole genome shotgun (WGS) entry which is preliminary data.</text>
</comment>